<name>A0ACB8UGH6_9APHY</name>
<evidence type="ECO:0000313" key="2">
    <source>
        <dbReference type="Proteomes" id="UP001055072"/>
    </source>
</evidence>
<reference evidence="1" key="1">
    <citation type="journal article" date="2021" name="Environ. Microbiol.">
        <title>Gene family expansions and transcriptome signatures uncover fungal adaptations to wood decay.</title>
        <authorList>
            <person name="Hage H."/>
            <person name="Miyauchi S."/>
            <person name="Viragh M."/>
            <person name="Drula E."/>
            <person name="Min B."/>
            <person name="Chaduli D."/>
            <person name="Navarro D."/>
            <person name="Favel A."/>
            <person name="Norest M."/>
            <person name="Lesage-Meessen L."/>
            <person name="Balint B."/>
            <person name="Merenyi Z."/>
            <person name="de Eugenio L."/>
            <person name="Morin E."/>
            <person name="Martinez A.T."/>
            <person name="Baldrian P."/>
            <person name="Stursova M."/>
            <person name="Martinez M.J."/>
            <person name="Novotny C."/>
            <person name="Magnuson J.K."/>
            <person name="Spatafora J.W."/>
            <person name="Maurice S."/>
            <person name="Pangilinan J."/>
            <person name="Andreopoulos W."/>
            <person name="LaButti K."/>
            <person name="Hundley H."/>
            <person name="Na H."/>
            <person name="Kuo A."/>
            <person name="Barry K."/>
            <person name="Lipzen A."/>
            <person name="Henrissat B."/>
            <person name="Riley R."/>
            <person name="Ahrendt S."/>
            <person name="Nagy L.G."/>
            <person name="Grigoriev I.V."/>
            <person name="Martin F."/>
            <person name="Rosso M.N."/>
        </authorList>
    </citation>
    <scope>NUCLEOTIDE SEQUENCE</scope>
    <source>
        <strain evidence="1">CBS 384.51</strain>
    </source>
</reference>
<gene>
    <name evidence="1" type="ORF">BDY19DRAFT_923366</name>
</gene>
<protein>
    <submittedName>
        <fullName evidence="1">Uncharacterized protein</fullName>
    </submittedName>
</protein>
<proteinExistence type="predicted"/>
<accession>A0ACB8UGH6</accession>
<sequence length="337" mass="36256">MAVTDALVASPALTCLQPLVLAIGAFTLLKFVVKTVGVLLQTFILPGKNLKKYGAGKGAWAVVTGASEGIGREYALQLAKKGFNVLVSARNVAALETLVKEIKSQSPGVKTKAVPFDFSRVHEIAQWSDFRAEVESLDVGVLVNNVGRSHAFPVDFVDTTEEEVDNILTINIDATLKVTRAILPGMVQRRRGLILTLTSFAGVSSVSPMLAPYAASKVFLASFSAALGPEVKSKGIDVEAVNTYFVVSNMSKIRKASALIPTPKQYVRATLSKVGLACGALFSGRPYLSTPYWSHALLDYFIHVLGWTSVVSAVTHNMHVSIRARALKKLAREAKKQ</sequence>
<evidence type="ECO:0000313" key="1">
    <source>
        <dbReference type="EMBL" id="KAI0093353.1"/>
    </source>
</evidence>
<dbReference type="Proteomes" id="UP001055072">
    <property type="component" value="Unassembled WGS sequence"/>
</dbReference>
<dbReference type="EMBL" id="MU274902">
    <property type="protein sequence ID" value="KAI0093353.1"/>
    <property type="molecule type" value="Genomic_DNA"/>
</dbReference>
<keyword evidence="2" id="KW-1185">Reference proteome</keyword>
<organism evidence="1 2">
    <name type="scientific">Irpex rosettiformis</name>
    <dbReference type="NCBI Taxonomy" id="378272"/>
    <lineage>
        <taxon>Eukaryota</taxon>
        <taxon>Fungi</taxon>
        <taxon>Dikarya</taxon>
        <taxon>Basidiomycota</taxon>
        <taxon>Agaricomycotina</taxon>
        <taxon>Agaricomycetes</taxon>
        <taxon>Polyporales</taxon>
        <taxon>Irpicaceae</taxon>
        <taxon>Irpex</taxon>
    </lineage>
</organism>
<comment type="caution">
    <text evidence="1">The sequence shown here is derived from an EMBL/GenBank/DDBJ whole genome shotgun (WGS) entry which is preliminary data.</text>
</comment>